<keyword evidence="3" id="KW-1185">Reference proteome</keyword>
<proteinExistence type="predicted"/>
<reference evidence="2" key="1">
    <citation type="submission" date="2021-01" db="EMBL/GenBank/DDBJ databases">
        <authorList>
            <consortium name="Genoscope - CEA"/>
            <person name="William W."/>
        </authorList>
    </citation>
    <scope>NUCLEOTIDE SEQUENCE</scope>
</reference>
<accession>A0A8S1SPC4</accession>
<sequence length="112" mass="13257">MLKVLILTIAFTSVICTGSYEAIDVDEYFSEQRNDEIYAAARLKLDQTIPQDFQFLKVESIERQIVAGFNYKFFVSFKNEQSIHLYVVRIYQDLQNNLQVYEPELINQKEYL</sequence>
<feature type="signal peptide" evidence="1">
    <location>
        <begin position="1"/>
        <end position="16"/>
    </location>
</feature>
<evidence type="ECO:0000313" key="2">
    <source>
        <dbReference type="EMBL" id="CAD8141107.1"/>
    </source>
</evidence>
<evidence type="ECO:0008006" key="4">
    <source>
        <dbReference type="Google" id="ProtNLM"/>
    </source>
</evidence>
<evidence type="ECO:0000256" key="1">
    <source>
        <dbReference type="SAM" id="SignalP"/>
    </source>
</evidence>
<organism evidence="2 3">
    <name type="scientific">Paramecium octaurelia</name>
    <dbReference type="NCBI Taxonomy" id="43137"/>
    <lineage>
        <taxon>Eukaryota</taxon>
        <taxon>Sar</taxon>
        <taxon>Alveolata</taxon>
        <taxon>Ciliophora</taxon>
        <taxon>Intramacronucleata</taxon>
        <taxon>Oligohymenophorea</taxon>
        <taxon>Peniculida</taxon>
        <taxon>Parameciidae</taxon>
        <taxon>Paramecium</taxon>
    </lineage>
</organism>
<protein>
    <recommendedName>
        <fullName evidence="4">Cystatin domain-containing protein</fullName>
    </recommendedName>
</protein>
<feature type="chain" id="PRO_5035934601" description="Cystatin domain-containing protein" evidence="1">
    <location>
        <begin position="17"/>
        <end position="112"/>
    </location>
</feature>
<dbReference type="OMA" id="KNEQSIH"/>
<dbReference type="EMBL" id="CAJJDP010000011">
    <property type="protein sequence ID" value="CAD8141107.1"/>
    <property type="molecule type" value="Genomic_DNA"/>
</dbReference>
<evidence type="ECO:0000313" key="3">
    <source>
        <dbReference type="Proteomes" id="UP000683925"/>
    </source>
</evidence>
<dbReference type="PANTHER" id="PTHR12319">
    <property type="entry name" value="CYSTATIN-RELATED"/>
    <property type="match status" value="1"/>
</dbReference>
<dbReference type="AlphaFoldDB" id="A0A8S1SPC4"/>
<dbReference type="PANTHER" id="PTHR12319:SF2">
    <property type="entry name" value="CYSTATIN-LIKE PROTEIN-RELATED"/>
    <property type="match status" value="1"/>
</dbReference>
<name>A0A8S1SPC4_PAROT</name>
<dbReference type="Proteomes" id="UP000683925">
    <property type="component" value="Unassembled WGS sequence"/>
</dbReference>
<gene>
    <name evidence="2" type="ORF">POCTA_138.1.T0120245</name>
</gene>
<dbReference type="OrthoDB" id="6357437at2759"/>
<keyword evidence="1" id="KW-0732">Signal</keyword>
<dbReference type="InterPro" id="IPR053128">
    <property type="entry name" value="Cystatin-like"/>
</dbReference>
<comment type="caution">
    <text evidence="2">The sequence shown here is derived from an EMBL/GenBank/DDBJ whole genome shotgun (WGS) entry which is preliminary data.</text>
</comment>